<gene>
    <name evidence="2" type="ORF">A19Y_0752</name>
</gene>
<protein>
    <submittedName>
        <fullName evidence="2">Uncharacterized protein</fullName>
    </submittedName>
</protein>
<dbReference type="Proteomes" id="UP000027395">
    <property type="component" value="Chromosome"/>
</dbReference>
<organism evidence="2 3">
    <name type="scientific">Planktothrix agardhii (strain NIVA-CYA 126/8)</name>
    <dbReference type="NCBI Taxonomy" id="388467"/>
    <lineage>
        <taxon>Bacteria</taxon>
        <taxon>Bacillati</taxon>
        <taxon>Cyanobacteriota</taxon>
        <taxon>Cyanophyceae</taxon>
        <taxon>Oscillatoriophycideae</taxon>
        <taxon>Oscillatoriales</taxon>
        <taxon>Microcoleaceae</taxon>
        <taxon>Planktothrix</taxon>
    </lineage>
</organism>
<keyword evidence="1" id="KW-0472">Membrane</keyword>
<dbReference type="HOGENOM" id="CLU_1895279_0_0_3"/>
<dbReference type="RefSeq" id="WP_042152150.1">
    <property type="nucleotide sequence ID" value="NZ_CM002803.1"/>
</dbReference>
<dbReference type="STRING" id="388467.A19Y_0752"/>
<accession>A0A073CE33</accession>
<reference evidence="2 3" key="1">
    <citation type="journal article" date="2014" name="Appl. Environ. Microbiol.">
        <title>Elucidation of insertion elements encoded on plasmids and in vitro construction of shuttle vectors from the toxic cyanobacterium Planktothrix.</title>
        <authorList>
            <person name="Christiansen G."/>
            <person name="Goesmann A."/>
            <person name="Kurmayer R."/>
        </authorList>
    </citation>
    <scope>NUCLEOTIDE SEQUENCE [LARGE SCALE GENOMIC DNA]</scope>
    <source>
        <strain evidence="2 3">NIVA-CYA 126/8</strain>
    </source>
</reference>
<feature type="transmembrane region" description="Helical" evidence="1">
    <location>
        <begin position="73"/>
        <end position="93"/>
    </location>
</feature>
<feature type="transmembrane region" description="Helical" evidence="1">
    <location>
        <begin position="12"/>
        <end position="33"/>
    </location>
</feature>
<evidence type="ECO:0000256" key="1">
    <source>
        <dbReference type="SAM" id="Phobius"/>
    </source>
</evidence>
<evidence type="ECO:0000313" key="2">
    <source>
        <dbReference type="EMBL" id="KEI65918.1"/>
    </source>
</evidence>
<dbReference type="eggNOG" id="ENOG5031VFN">
    <property type="taxonomic scope" value="Bacteria"/>
</dbReference>
<evidence type="ECO:0000313" key="3">
    <source>
        <dbReference type="Proteomes" id="UP000027395"/>
    </source>
</evidence>
<keyword evidence="1" id="KW-0812">Transmembrane</keyword>
<feature type="transmembrane region" description="Helical" evidence="1">
    <location>
        <begin position="105"/>
        <end position="131"/>
    </location>
</feature>
<dbReference type="AlphaFoldDB" id="A0A073CE33"/>
<sequence length="142" mass="16577">MTPTLIGRWQTRLFLFATIGVLVTLAFLGLKIGDQPRSIYFWVLGYITCFGFFWDILYIKIQQFRWDRDWPGAFQLLAGIWEGLFLVTLIKTISLPGLSASEFNLGIFISHYSCVWIAIFITSQSVMRILFPYWRFRGGQLF</sequence>
<dbReference type="EMBL" id="CM002803">
    <property type="protein sequence ID" value="KEI65918.1"/>
    <property type="molecule type" value="Genomic_DNA"/>
</dbReference>
<keyword evidence="1" id="KW-1133">Transmembrane helix</keyword>
<keyword evidence="3" id="KW-1185">Reference proteome</keyword>
<name>A0A073CE33_PLAA1</name>
<dbReference type="PATRIC" id="fig|388467.6.peg.692"/>
<proteinExistence type="predicted"/>
<feature type="transmembrane region" description="Helical" evidence="1">
    <location>
        <begin position="39"/>
        <end position="61"/>
    </location>
</feature>